<accession>A0ACC0V3A7</accession>
<evidence type="ECO:0000313" key="2">
    <source>
        <dbReference type="Proteomes" id="UP001163324"/>
    </source>
</evidence>
<name>A0ACC0V3A7_9HYPO</name>
<evidence type="ECO:0000313" key="1">
    <source>
        <dbReference type="EMBL" id="KAI9899961.1"/>
    </source>
</evidence>
<sequence>MAWRNPNWQFNDESHRRSLQSNLEAQGLQLPSYTPRYQDTRSARSCSDSVDDNTDPASQGISSVPSFVYPVSSTTNENPFDREFHSAAGSSSMGDRLYQPQESPPTMFHDDTLNLPQSPMLTGAGTFQVDDGPYPSYVHDTGLLDATLHDQNTAIATQASMVTASPCPPKSGNCPETYLPCPFSTLGCHDMFIRTNEWKRHCIRQHLMPEFWQCQEGTCGTRTSDAFPSLGRLRGNVFNRKDLYVAHIKRIHGVVDKTRQRTMYQKARVIRFRLPQELSCPVSDCHKTFHGDRAFNSRMDHVAKHHRASAAVLGTASDPTLRQWMRLPEVGILPPSSSASSYSSSRVGEDGGESVIIRRCPFGNCQQVFSGEGGAGARDEHVAQMHTGFESVVGTLGDATYMGAFDHYVPPQWAPFG</sequence>
<comment type="caution">
    <text evidence="1">The sequence shown here is derived from an EMBL/GenBank/DDBJ whole genome shotgun (WGS) entry which is preliminary data.</text>
</comment>
<dbReference type="EMBL" id="CM047943">
    <property type="protein sequence ID" value="KAI9899961.1"/>
    <property type="molecule type" value="Genomic_DNA"/>
</dbReference>
<gene>
    <name evidence="1" type="ORF">N3K66_004223</name>
</gene>
<proteinExistence type="predicted"/>
<reference evidence="1" key="1">
    <citation type="submission" date="2022-10" db="EMBL/GenBank/DDBJ databases">
        <title>Complete Genome of Trichothecium roseum strain YXFP-22015, a Plant Pathogen Isolated from Citrus.</title>
        <authorList>
            <person name="Wang Y."/>
            <person name="Zhu L."/>
        </authorList>
    </citation>
    <scope>NUCLEOTIDE SEQUENCE</scope>
    <source>
        <strain evidence="1">YXFP-22015</strain>
    </source>
</reference>
<keyword evidence="2" id="KW-1185">Reference proteome</keyword>
<dbReference type="Proteomes" id="UP001163324">
    <property type="component" value="Chromosome 4"/>
</dbReference>
<protein>
    <submittedName>
        <fullName evidence="1">Uncharacterized protein</fullName>
    </submittedName>
</protein>
<organism evidence="1 2">
    <name type="scientific">Trichothecium roseum</name>
    <dbReference type="NCBI Taxonomy" id="47278"/>
    <lineage>
        <taxon>Eukaryota</taxon>
        <taxon>Fungi</taxon>
        <taxon>Dikarya</taxon>
        <taxon>Ascomycota</taxon>
        <taxon>Pezizomycotina</taxon>
        <taxon>Sordariomycetes</taxon>
        <taxon>Hypocreomycetidae</taxon>
        <taxon>Hypocreales</taxon>
        <taxon>Hypocreales incertae sedis</taxon>
        <taxon>Trichothecium</taxon>
    </lineage>
</organism>